<feature type="transmembrane region" description="Helical" evidence="5">
    <location>
        <begin position="374"/>
        <end position="393"/>
    </location>
</feature>
<feature type="transmembrane region" description="Helical" evidence="5">
    <location>
        <begin position="111"/>
        <end position="135"/>
    </location>
</feature>
<comment type="caution">
    <text evidence="6">The sequence shown here is derived from an EMBL/GenBank/DDBJ whole genome shotgun (WGS) entry which is preliminary data.</text>
</comment>
<sequence length="487" mass="54480">MESISTKDDLILTEGNTAENRTNKAINFLEAFSLIFGMIIGSGIFIGVGPTFDVFTSDSIGMVIVFWIIGGIMGMMGGLCYAELGSRIPESGGERAYYLIGLNKKFSITYIYIYIFIIKSITLAALSITTGSYLAGIFFNDEYHLKIFTKIFAATTLLICFIVNCWSKKRANKAGIVFTVLKFLALIILIGIGIYSFAKEKPLEWERPFSFQGFSIMKLTMCLINLVWSYEGWNILGMVAGDMKNPIRDLPLAVFTSILMVMIFYIMCAVSYSATLGYSVVRHSETVGLSVARKVLKTGYFLIPLLICCSTFGATNCTFYATGSVIASAGYNGDLPLIFSLVHRSSRTPIIGLTVELLISMIFITFQFQVLLNYSAFVSWMIYLASFCCLMKLKIWPHKEYSTKIFQIPIVFVIIMKLVCLFTIIMCFYLKPLGCGLFALFIILVFGFQFVPDNYTSCSFLENIHEKMVKFLGDKCNLVPITSNDIS</sequence>
<evidence type="ECO:0000256" key="1">
    <source>
        <dbReference type="ARBA" id="ARBA00004141"/>
    </source>
</evidence>
<dbReference type="PANTHER" id="PTHR11785">
    <property type="entry name" value="AMINO ACID TRANSPORTER"/>
    <property type="match status" value="1"/>
</dbReference>
<feature type="transmembrane region" description="Helical" evidence="5">
    <location>
        <begin position="147"/>
        <end position="167"/>
    </location>
</feature>
<feature type="transmembrane region" description="Helical" evidence="5">
    <location>
        <begin position="28"/>
        <end position="48"/>
    </location>
</feature>
<dbReference type="Proteomes" id="UP000031668">
    <property type="component" value="Unassembled WGS sequence"/>
</dbReference>
<dbReference type="OMA" id="RYGHYCA"/>
<feature type="transmembrane region" description="Helical" evidence="5">
    <location>
        <begin position="250"/>
        <end position="281"/>
    </location>
</feature>
<feature type="transmembrane region" description="Helical" evidence="5">
    <location>
        <begin position="60"/>
        <end position="82"/>
    </location>
</feature>
<evidence type="ECO:0000256" key="2">
    <source>
        <dbReference type="ARBA" id="ARBA00022692"/>
    </source>
</evidence>
<dbReference type="PIRSF" id="PIRSF006060">
    <property type="entry name" value="AA_transporter"/>
    <property type="match status" value="1"/>
</dbReference>
<feature type="transmembrane region" description="Helical" evidence="5">
    <location>
        <begin position="350"/>
        <end position="368"/>
    </location>
</feature>
<name>A0A0C2MRC7_THEKT</name>
<evidence type="ECO:0000256" key="5">
    <source>
        <dbReference type="SAM" id="Phobius"/>
    </source>
</evidence>
<keyword evidence="3 5" id="KW-1133">Transmembrane helix</keyword>
<evidence type="ECO:0000256" key="3">
    <source>
        <dbReference type="ARBA" id="ARBA00022989"/>
    </source>
</evidence>
<evidence type="ECO:0000256" key="4">
    <source>
        <dbReference type="ARBA" id="ARBA00023136"/>
    </source>
</evidence>
<evidence type="ECO:0000313" key="7">
    <source>
        <dbReference type="Proteomes" id="UP000031668"/>
    </source>
</evidence>
<dbReference type="GO" id="GO:0015179">
    <property type="term" value="F:L-amino acid transmembrane transporter activity"/>
    <property type="evidence" value="ECO:0007669"/>
    <property type="project" value="TreeGrafter"/>
</dbReference>
<dbReference type="OrthoDB" id="5982228at2759"/>
<dbReference type="Gene3D" id="1.20.1740.10">
    <property type="entry name" value="Amino acid/polyamine transporter I"/>
    <property type="match status" value="1"/>
</dbReference>
<keyword evidence="7" id="KW-1185">Reference proteome</keyword>
<dbReference type="AlphaFoldDB" id="A0A0C2MRC7"/>
<keyword evidence="4 5" id="KW-0472">Membrane</keyword>
<feature type="transmembrane region" description="Helical" evidence="5">
    <location>
        <begin position="174"/>
        <end position="197"/>
    </location>
</feature>
<proteinExistence type="predicted"/>
<dbReference type="PANTHER" id="PTHR11785:SF512">
    <property type="entry name" value="SOBREMESA, ISOFORM B"/>
    <property type="match status" value="1"/>
</dbReference>
<dbReference type="Pfam" id="PF13520">
    <property type="entry name" value="AA_permease_2"/>
    <property type="match status" value="1"/>
</dbReference>
<evidence type="ECO:0000313" key="6">
    <source>
        <dbReference type="EMBL" id="KII66840.1"/>
    </source>
</evidence>
<keyword evidence="2 5" id="KW-0812">Transmembrane</keyword>
<feature type="transmembrane region" description="Helical" evidence="5">
    <location>
        <begin position="431"/>
        <end position="451"/>
    </location>
</feature>
<organism evidence="6 7">
    <name type="scientific">Thelohanellus kitauei</name>
    <name type="common">Myxosporean</name>
    <dbReference type="NCBI Taxonomy" id="669202"/>
    <lineage>
        <taxon>Eukaryota</taxon>
        <taxon>Metazoa</taxon>
        <taxon>Cnidaria</taxon>
        <taxon>Myxozoa</taxon>
        <taxon>Myxosporea</taxon>
        <taxon>Bivalvulida</taxon>
        <taxon>Platysporina</taxon>
        <taxon>Myxobolidae</taxon>
        <taxon>Thelohanellus</taxon>
    </lineage>
</organism>
<dbReference type="InterPro" id="IPR002293">
    <property type="entry name" value="AA/rel_permease1"/>
</dbReference>
<gene>
    <name evidence="6" type="ORF">RF11_11786</name>
</gene>
<reference evidence="6 7" key="1">
    <citation type="journal article" date="2014" name="Genome Biol. Evol.">
        <title>The genome of the myxosporean Thelohanellus kitauei shows adaptations to nutrient acquisition within its fish host.</title>
        <authorList>
            <person name="Yang Y."/>
            <person name="Xiong J."/>
            <person name="Zhou Z."/>
            <person name="Huo F."/>
            <person name="Miao W."/>
            <person name="Ran C."/>
            <person name="Liu Y."/>
            <person name="Zhang J."/>
            <person name="Feng J."/>
            <person name="Wang M."/>
            <person name="Wang M."/>
            <person name="Wang L."/>
            <person name="Yao B."/>
        </authorList>
    </citation>
    <scope>NUCLEOTIDE SEQUENCE [LARGE SCALE GENOMIC DNA]</scope>
    <source>
        <strain evidence="6">Wuqing</strain>
    </source>
</reference>
<comment type="subcellular location">
    <subcellularLocation>
        <location evidence="1">Membrane</location>
        <topology evidence="1">Multi-pass membrane protein</topology>
    </subcellularLocation>
</comment>
<dbReference type="EMBL" id="JWZT01003429">
    <property type="protein sequence ID" value="KII66840.1"/>
    <property type="molecule type" value="Genomic_DNA"/>
</dbReference>
<dbReference type="GO" id="GO:0016020">
    <property type="term" value="C:membrane"/>
    <property type="evidence" value="ECO:0007669"/>
    <property type="project" value="UniProtKB-SubCell"/>
</dbReference>
<accession>A0A0C2MRC7</accession>
<protein>
    <submittedName>
        <fullName evidence="6">B(0,+)-type amino acid transporter 1</fullName>
    </submittedName>
</protein>
<feature type="transmembrane region" description="Helical" evidence="5">
    <location>
        <begin position="405"/>
        <end position="425"/>
    </location>
</feature>
<dbReference type="InterPro" id="IPR050598">
    <property type="entry name" value="AminoAcid_Transporter"/>
</dbReference>
<feature type="transmembrane region" description="Helical" evidence="5">
    <location>
        <begin position="301"/>
        <end position="329"/>
    </location>
</feature>